<comment type="subcellular location">
    <subcellularLocation>
        <location evidence="11">Cell membrane</location>
        <topology evidence="11">Peripheral membrane protein</topology>
    </subcellularLocation>
    <subcellularLocation>
        <location evidence="2">Membrane</location>
    </subcellularLocation>
</comment>
<comment type="catalytic activity">
    <reaction evidence="10 11">
        <text>(S)-dihydroorotate + a quinone = orotate + a quinol</text>
        <dbReference type="Rhea" id="RHEA:30187"/>
        <dbReference type="ChEBI" id="CHEBI:24646"/>
        <dbReference type="ChEBI" id="CHEBI:30839"/>
        <dbReference type="ChEBI" id="CHEBI:30864"/>
        <dbReference type="ChEBI" id="CHEBI:132124"/>
        <dbReference type="EC" id="1.3.5.2"/>
    </reaction>
</comment>
<comment type="cofactor">
    <cofactor evidence="11">
        <name>FMN</name>
        <dbReference type="ChEBI" id="CHEBI:58210"/>
    </cofactor>
    <text evidence="11">Binds 1 FMN per subunit.</text>
</comment>
<dbReference type="InterPro" id="IPR012135">
    <property type="entry name" value="Dihydroorotate_DH_1_2"/>
</dbReference>
<feature type="binding site" evidence="11">
    <location>
        <position position="146"/>
    </location>
    <ligand>
        <name>FMN</name>
        <dbReference type="ChEBI" id="CHEBI:58210"/>
    </ligand>
</feature>
<organism evidence="13 14">
    <name type="scientific">Intrasporangium calvum</name>
    <dbReference type="NCBI Taxonomy" id="53358"/>
    <lineage>
        <taxon>Bacteria</taxon>
        <taxon>Bacillati</taxon>
        <taxon>Actinomycetota</taxon>
        <taxon>Actinomycetes</taxon>
        <taxon>Micrococcales</taxon>
        <taxon>Intrasporangiaceae</taxon>
        <taxon>Intrasporangium</taxon>
    </lineage>
</organism>
<dbReference type="NCBIfam" id="NF003652">
    <property type="entry name" value="PRK05286.2-5"/>
    <property type="match status" value="1"/>
</dbReference>
<evidence type="ECO:0000256" key="9">
    <source>
        <dbReference type="ARBA" id="ARBA00023136"/>
    </source>
</evidence>
<comment type="pathway">
    <text evidence="3 11">Pyrimidine metabolism; UMP biosynthesis via de novo pathway; orotate from (S)-dihydroorotate (quinone route): step 1/1.</text>
</comment>
<keyword evidence="5 11" id="KW-0285">Flavoprotein</keyword>
<protein>
    <recommendedName>
        <fullName evidence="11">Dihydroorotate dehydrogenase (quinone)</fullName>
        <ecNumber evidence="11">1.3.5.2</ecNumber>
    </recommendedName>
    <alternativeName>
        <fullName evidence="11">DHOdehase</fullName>
        <shortName evidence="11">DHOD</shortName>
        <shortName evidence="11">DHODase</shortName>
    </alternativeName>
    <alternativeName>
        <fullName evidence="11">Dihydroorotate oxidase</fullName>
    </alternativeName>
</protein>
<evidence type="ECO:0000256" key="1">
    <source>
        <dbReference type="ARBA" id="ARBA00003125"/>
    </source>
</evidence>
<comment type="subunit">
    <text evidence="11">Monomer.</text>
</comment>
<evidence type="ECO:0000256" key="11">
    <source>
        <dbReference type="HAMAP-Rule" id="MF_00225"/>
    </source>
</evidence>
<dbReference type="PANTHER" id="PTHR48109">
    <property type="entry name" value="DIHYDROOROTATE DEHYDROGENASE (QUINONE), MITOCHONDRIAL-RELATED"/>
    <property type="match status" value="1"/>
</dbReference>
<keyword evidence="11" id="KW-1003">Cell membrane</keyword>
<evidence type="ECO:0000256" key="8">
    <source>
        <dbReference type="ARBA" id="ARBA00023002"/>
    </source>
</evidence>
<dbReference type="InterPro" id="IPR005720">
    <property type="entry name" value="Dihydroorotate_DH_cat"/>
</dbReference>
<dbReference type="SUPFAM" id="SSF51395">
    <property type="entry name" value="FMN-linked oxidoreductases"/>
    <property type="match status" value="1"/>
</dbReference>
<dbReference type="EC" id="1.3.5.2" evidence="11"/>
<evidence type="ECO:0000256" key="10">
    <source>
        <dbReference type="ARBA" id="ARBA00048639"/>
    </source>
</evidence>
<evidence type="ECO:0000256" key="4">
    <source>
        <dbReference type="ARBA" id="ARBA00005359"/>
    </source>
</evidence>
<evidence type="ECO:0000313" key="13">
    <source>
        <dbReference type="EMBL" id="MDC5698049.1"/>
    </source>
</evidence>
<evidence type="ECO:0000259" key="12">
    <source>
        <dbReference type="Pfam" id="PF01180"/>
    </source>
</evidence>
<proteinExistence type="inferred from homology"/>
<dbReference type="InterPro" id="IPR001295">
    <property type="entry name" value="Dihydroorotate_DH_CS"/>
</dbReference>
<feature type="binding site" evidence="11">
    <location>
        <position position="216"/>
    </location>
    <ligand>
        <name>FMN</name>
        <dbReference type="ChEBI" id="CHEBI:58210"/>
    </ligand>
</feature>
<dbReference type="Gene3D" id="3.20.20.70">
    <property type="entry name" value="Aldolase class I"/>
    <property type="match status" value="1"/>
</dbReference>
<keyword evidence="7 11" id="KW-0665">Pyrimidine biosynthesis</keyword>
<evidence type="ECO:0000256" key="6">
    <source>
        <dbReference type="ARBA" id="ARBA00022643"/>
    </source>
</evidence>
<sequence>MIYERVVRPALFRIRGGDAETAHHTTMAALSRLTHVPPALAALRRWNGADDPTTVFGVRFPSRVGLAAGMDKDGVALPAWPALGFGFVEVGTVTRHAQPGNPRPRLFRLRESGAIINRMGFNNEGADALAARLAALGPLGVPLGISIGKSKVTPVEEAVGDYVHSMRALRGFADYVAINVSSPNTPGLRGLQDRAMLDELVAALQAEAEGTPLLVKIAPDLTDDAIGEVLQVCADHGLAGVIATNTTIARDGVAASDLAVAQSETGGLSGRPLTARAREVVALIHREAPDLPVIGVGGISTVDDAKRMLDAGAALLQLYTGFIFGGPPLVRVINRAINRGLSG</sequence>
<reference evidence="13 14" key="1">
    <citation type="submission" date="2022-11" db="EMBL/GenBank/DDBJ databases">
        <title>Anaerobic phenanthrene biodegradation by a DNRA strain PheN6.</title>
        <authorList>
            <person name="Zhang Z."/>
        </authorList>
    </citation>
    <scope>NUCLEOTIDE SEQUENCE [LARGE SCALE GENOMIC DNA]</scope>
    <source>
        <strain evidence="13 14">PheN6</strain>
    </source>
</reference>
<dbReference type="CDD" id="cd04738">
    <property type="entry name" value="DHOD_2_like"/>
    <property type="match status" value="1"/>
</dbReference>
<dbReference type="PIRSF" id="PIRSF000164">
    <property type="entry name" value="DHO_oxidase"/>
    <property type="match status" value="1"/>
</dbReference>
<dbReference type="InterPro" id="IPR013785">
    <property type="entry name" value="Aldolase_TIM"/>
</dbReference>
<feature type="binding site" evidence="11">
    <location>
        <position position="72"/>
    </location>
    <ligand>
        <name>substrate</name>
    </ligand>
</feature>
<comment type="function">
    <text evidence="1 11">Catalyzes the conversion of dihydroorotate to orotate with quinone as electron acceptor.</text>
</comment>
<feature type="binding site" evidence="11">
    <location>
        <position position="179"/>
    </location>
    <ligand>
        <name>substrate</name>
    </ligand>
</feature>
<evidence type="ECO:0000313" key="14">
    <source>
        <dbReference type="Proteomes" id="UP001150259"/>
    </source>
</evidence>
<comment type="caution">
    <text evidence="13">The sequence shown here is derived from an EMBL/GenBank/DDBJ whole genome shotgun (WGS) entry which is preliminary data.</text>
</comment>
<evidence type="ECO:0000256" key="5">
    <source>
        <dbReference type="ARBA" id="ARBA00022630"/>
    </source>
</evidence>
<dbReference type="EMBL" id="JAPFQL010000050">
    <property type="protein sequence ID" value="MDC5698049.1"/>
    <property type="molecule type" value="Genomic_DNA"/>
</dbReference>
<feature type="binding site" evidence="11">
    <location>
        <position position="92"/>
    </location>
    <ligand>
        <name>FMN</name>
        <dbReference type="ChEBI" id="CHEBI:58210"/>
    </ligand>
</feature>
<dbReference type="PROSITE" id="PS00912">
    <property type="entry name" value="DHODEHASE_2"/>
    <property type="match status" value="1"/>
</dbReference>
<accession>A0ABT5GIY5</accession>
<feature type="binding site" evidence="11">
    <location>
        <position position="298"/>
    </location>
    <ligand>
        <name>FMN</name>
        <dbReference type="ChEBI" id="CHEBI:58210"/>
    </ligand>
</feature>
<keyword evidence="14" id="KW-1185">Reference proteome</keyword>
<dbReference type="NCBIfam" id="TIGR01036">
    <property type="entry name" value="pyrD_sub2"/>
    <property type="match status" value="1"/>
</dbReference>
<evidence type="ECO:0000256" key="2">
    <source>
        <dbReference type="ARBA" id="ARBA00004370"/>
    </source>
</evidence>
<dbReference type="PANTHER" id="PTHR48109:SF4">
    <property type="entry name" value="DIHYDROOROTATE DEHYDROGENASE (QUINONE), MITOCHONDRIAL"/>
    <property type="match status" value="1"/>
</dbReference>
<feature type="binding site" evidence="11">
    <location>
        <position position="184"/>
    </location>
    <ligand>
        <name>substrate</name>
    </ligand>
</feature>
<feature type="binding site" evidence="11">
    <location>
        <position position="179"/>
    </location>
    <ligand>
        <name>FMN</name>
        <dbReference type="ChEBI" id="CHEBI:58210"/>
    </ligand>
</feature>
<dbReference type="GO" id="GO:0106430">
    <property type="term" value="F:dihydroorotate dehydrogenase (quinone) activity"/>
    <property type="evidence" value="ECO:0007669"/>
    <property type="project" value="UniProtKB-EC"/>
</dbReference>
<feature type="binding site" evidence="11">
    <location>
        <position position="270"/>
    </location>
    <ligand>
        <name>FMN</name>
        <dbReference type="ChEBI" id="CHEBI:58210"/>
    </ligand>
</feature>
<gene>
    <name evidence="11" type="primary">pyrD</name>
    <name evidence="13" type="ORF">OO014_12340</name>
</gene>
<name>A0ABT5GIY5_9MICO</name>
<feature type="binding site" evidence="11">
    <location>
        <position position="244"/>
    </location>
    <ligand>
        <name>FMN</name>
        <dbReference type="ChEBI" id="CHEBI:58210"/>
    </ligand>
</feature>
<feature type="binding site" evidence="11">
    <location>
        <begin position="68"/>
        <end position="72"/>
    </location>
    <ligand>
        <name>FMN</name>
        <dbReference type="ChEBI" id="CHEBI:58210"/>
    </ligand>
</feature>
<dbReference type="PROSITE" id="PS00911">
    <property type="entry name" value="DHODEHASE_1"/>
    <property type="match status" value="1"/>
</dbReference>
<evidence type="ECO:0000256" key="3">
    <source>
        <dbReference type="ARBA" id="ARBA00005161"/>
    </source>
</evidence>
<dbReference type="Pfam" id="PF01180">
    <property type="entry name" value="DHO_dh"/>
    <property type="match status" value="1"/>
</dbReference>
<feature type="binding site" evidence="11">
    <location>
        <begin position="245"/>
        <end position="246"/>
    </location>
    <ligand>
        <name>substrate</name>
    </ligand>
</feature>
<feature type="domain" description="Dihydroorotate dehydrogenase catalytic" evidence="12">
    <location>
        <begin position="53"/>
        <end position="339"/>
    </location>
</feature>
<keyword evidence="8 11" id="KW-0560">Oxidoreductase</keyword>
<comment type="similarity">
    <text evidence="4 11">Belongs to the dihydroorotate dehydrogenase family. Type 2 subfamily.</text>
</comment>
<keyword evidence="6 11" id="KW-0288">FMN</keyword>
<feature type="binding site" evidence="11">
    <location>
        <begin position="117"/>
        <end position="121"/>
    </location>
    <ligand>
        <name>substrate</name>
    </ligand>
</feature>
<keyword evidence="9 11" id="KW-0472">Membrane</keyword>
<dbReference type="Proteomes" id="UP001150259">
    <property type="component" value="Unassembled WGS sequence"/>
</dbReference>
<feature type="binding site" evidence="11">
    <location>
        <begin position="319"/>
        <end position="320"/>
    </location>
    <ligand>
        <name>FMN</name>
        <dbReference type="ChEBI" id="CHEBI:58210"/>
    </ligand>
</feature>
<feature type="active site" description="Nucleophile" evidence="11">
    <location>
        <position position="182"/>
    </location>
</feature>
<dbReference type="InterPro" id="IPR050074">
    <property type="entry name" value="DHO_dehydrogenase"/>
</dbReference>
<dbReference type="InterPro" id="IPR005719">
    <property type="entry name" value="Dihydroorotate_DH_2"/>
</dbReference>
<evidence type="ECO:0000256" key="7">
    <source>
        <dbReference type="ARBA" id="ARBA00022975"/>
    </source>
</evidence>
<dbReference type="HAMAP" id="MF_00225">
    <property type="entry name" value="DHO_dh_type2"/>
    <property type="match status" value="1"/>
</dbReference>